<evidence type="ECO:0000313" key="5">
    <source>
        <dbReference type="Proteomes" id="UP000010297"/>
    </source>
</evidence>
<gene>
    <name evidence="4" type="primary">fabG</name>
    <name evidence="4" type="ORF">EH105704_01_06870</name>
</gene>
<dbReference type="Gene3D" id="3.40.50.720">
    <property type="entry name" value="NAD(P)-binding Rossmann-like Domain"/>
    <property type="match status" value="1"/>
</dbReference>
<name>H5UXP4_ATLHE</name>
<dbReference type="Pfam" id="PF13561">
    <property type="entry name" value="adh_short_C2"/>
    <property type="match status" value="1"/>
</dbReference>
<reference evidence="4 5" key="1">
    <citation type="submission" date="2012-02" db="EMBL/GenBank/DDBJ databases">
        <title>Whole genome shotgun sequence of Escherichia hermannii NBRC 105704.</title>
        <authorList>
            <person name="Yoshida I."/>
            <person name="Hosoyama A."/>
            <person name="Tsuchikane K."/>
            <person name="Katsumata H."/>
            <person name="Yamazaki S."/>
            <person name="Fujita N."/>
        </authorList>
    </citation>
    <scope>NUCLEOTIDE SEQUENCE [LARGE SCALE GENOMIC DNA]</scope>
    <source>
        <strain evidence="4 5">NBRC 105704</strain>
    </source>
</reference>
<dbReference type="InterPro" id="IPR057326">
    <property type="entry name" value="KR_dom"/>
</dbReference>
<dbReference type="AlphaFoldDB" id="H5UXP4"/>
<dbReference type="PROSITE" id="PS00061">
    <property type="entry name" value="ADH_SHORT"/>
    <property type="match status" value="1"/>
</dbReference>
<dbReference type="NCBIfam" id="NF009466">
    <property type="entry name" value="PRK12826.1-2"/>
    <property type="match status" value="1"/>
</dbReference>
<proteinExistence type="inferred from homology"/>
<dbReference type="FunFam" id="3.40.50.720:FF:000173">
    <property type="entry name" value="3-oxoacyl-[acyl-carrier protein] reductase"/>
    <property type="match status" value="1"/>
</dbReference>
<evidence type="ECO:0000313" key="4">
    <source>
        <dbReference type="EMBL" id="GAB50675.1"/>
    </source>
</evidence>
<organism evidence="4 5">
    <name type="scientific">Atlantibacter hermannii NBRC 105704</name>
    <dbReference type="NCBI Taxonomy" id="1115512"/>
    <lineage>
        <taxon>Bacteria</taxon>
        <taxon>Pseudomonadati</taxon>
        <taxon>Pseudomonadota</taxon>
        <taxon>Gammaproteobacteria</taxon>
        <taxon>Enterobacterales</taxon>
        <taxon>Enterobacteriaceae</taxon>
        <taxon>Atlantibacter</taxon>
    </lineage>
</organism>
<dbReference type="RefSeq" id="WP_002463392.1">
    <property type="nucleotide sequence ID" value="NZ_BAFF01000001.1"/>
</dbReference>
<dbReference type="PRINTS" id="PR00080">
    <property type="entry name" value="SDRFAMILY"/>
</dbReference>
<dbReference type="Proteomes" id="UP000010297">
    <property type="component" value="Unassembled WGS sequence"/>
</dbReference>
<dbReference type="InterPro" id="IPR020904">
    <property type="entry name" value="Sc_DH/Rdtase_CS"/>
</dbReference>
<evidence type="ECO:0000256" key="2">
    <source>
        <dbReference type="ARBA" id="ARBA00023002"/>
    </source>
</evidence>
<dbReference type="GO" id="GO:0016616">
    <property type="term" value="F:oxidoreductase activity, acting on the CH-OH group of donors, NAD or NADP as acceptor"/>
    <property type="evidence" value="ECO:0007669"/>
    <property type="project" value="UniProtKB-ARBA"/>
</dbReference>
<dbReference type="PANTHER" id="PTHR42760">
    <property type="entry name" value="SHORT-CHAIN DEHYDROGENASES/REDUCTASES FAMILY MEMBER"/>
    <property type="match status" value="1"/>
</dbReference>
<evidence type="ECO:0000256" key="1">
    <source>
        <dbReference type="ARBA" id="ARBA00006484"/>
    </source>
</evidence>
<dbReference type="EMBL" id="BAFF01000001">
    <property type="protein sequence ID" value="GAB50675.1"/>
    <property type="molecule type" value="Genomic_DNA"/>
</dbReference>
<dbReference type="SUPFAM" id="SSF51735">
    <property type="entry name" value="NAD(P)-binding Rossmann-fold domains"/>
    <property type="match status" value="1"/>
</dbReference>
<comment type="caution">
    <text evidence="4">The sequence shown here is derived from an EMBL/GenBank/DDBJ whole genome shotgun (WGS) entry which is preliminary data.</text>
</comment>
<comment type="similarity">
    <text evidence="1">Belongs to the short-chain dehydrogenases/reductases (SDR) family.</text>
</comment>
<dbReference type="GeneID" id="92829317"/>
<accession>H5UXP4</accession>
<sequence>MTSSSRWVLVTGGSRGIGRAIVEMLAKDYPVIFTWRSDAVAAADVEQTCASFSGGAQGVQCDGGDRYAVTSLADSLVNRYGPPWAVIHNAGITLDALHVNQDPTRWQHVMDTNLNAVFYWNRCVIPGMCLQGEGSIVLMSSVSGIKGNIGQTAYAASKAALLGMSRSLAQELGRFGVRVNCLVPGLIESDMLAAIPEAKRKTMIGQIPLRRPGRPEEVAKAAAFLISEASGYITGQSLVIDGGMTV</sequence>
<dbReference type="InterPro" id="IPR002347">
    <property type="entry name" value="SDR_fam"/>
</dbReference>
<dbReference type="InterPro" id="IPR036291">
    <property type="entry name" value="NAD(P)-bd_dom_sf"/>
</dbReference>
<keyword evidence="2" id="KW-0560">Oxidoreductase</keyword>
<dbReference type="PANTHER" id="PTHR42760:SF133">
    <property type="entry name" value="3-OXOACYL-[ACYL-CARRIER-PROTEIN] REDUCTASE"/>
    <property type="match status" value="1"/>
</dbReference>
<dbReference type="SMART" id="SM00822">
    <property type="entry name" value="PKS_KR"/>
    <property type="match status" value="1"/>
</dbReference>
<feature type="domain" description="Ketoreductase" evidence="3">
    <location>
        <begin position="6"/>
        <end position="185"/>
    </location>
</feature>
<dbReference type="PRINTS" id="PR00081">
    <property type="entry name" value="GDHRDH"/>
</dbReference>
<keyword evidence="5" id="KW-1185">Reference proteome</keyword>
<evidence type="ECO:0000259" key="3">
    <source>
        <dbReference type="SMART" id="SM00822"/>
    </source>
</evidence>
<dbReference type="eggNOG" id="COG1028">
    <property type="taxonomic scope" value="Bacteria"/>
</dbReference>
<protein>
    <submittedName>
        <fullName evidence="4">3-oxoacyl-[acyl-carrier-protein] reductase FabG</fullName>
    </submittedName>
</protein>